<dbReference type="Proteomes" id="UP001341840">
    <property type="component" value="Unassembled WGS sequence"/>
</dbReference>
<dbReference type="Pfam" id="PF04195">
    <property type="entry name" value="Transposase_28"/>
    <property type="match status" value="1"/>
</dbReference>
<accession>A0ABU6ZG37</accession>
<comment type="caution">
    <text evidence="2">The sequence shown here is derived from an EMBL/GenBank/DDBJ whole genome shotgun (WGS) entry which is preliminary data.</text>
</comment>
<evidence type="ECO:0000259" key="1">
    <source>
        <dbReference type="Pfam" id="PF04195"/>
    </source>
</evidence>
<dbReference type="InterPro" id="IPR007321">
    <property type="entry name" value="Transposase_28"/>
</dbReference>
<evidence type="ECO:0000313" key="2">
    <source>
        <dbReference type="EMBL" id="MED6220877.1"/>
    </source>
</evidence>
<feature type="domain" description="Transposase (putative) gypsy type" evidence="1">
    <location>
        <begin position="7"/>
        <end position="62"/>
    </location>
</feature>
<protein>
    <recommendedName>
        <fullName evidence="1">Transposase (putative) gypsy type domain-containing protein</fullName>
    </recommendedName>
</protein>
<evidence type="ECO:0000313" key="3">
    <source>
        <dbReference type="Proteomes" id="UP001341840"/>
    </source>
</evidence>
<name>A0ABU6ZG37_9FABA</name>
<gene>
    <name evidence="2" type="ORF">PIB30_049004</name>
</gene>
<organism evidence="2 3">
    <name type="scientific">Stylosanthes scabra</name>
    <dbReference type="NCBI Taxonomy" id="79078"/>
    <lineage>
        <taxon>Eukaryota</taxon>
        <taxon>Viridiplantae</taxon>
        <taxon>Streptophyta</taxon>
        <taxon>Embryophyta</taxon>
        <taxon>Tracheophyta</taxon>
        <taxon>Spermatophyta</taxon>
        <taxon>Magnoliopsida</taxon>
        <taxon>eudicotyledons</taxon>
        <taxon>Gunneridae</taxon>
        <taxon>Pentapetalae</taxon>
        <taxon>rosids</taxon>
        <taxon>fabids</taxon>
        <taxon>Fabales</taxon>
        <taxon>Fabaceae</taxon>
        <taxon>Papilionoideae</taxon>
        <taxon>50 kb inversion clade</taxon>
        <taxon>dalbergioids sensu lato</taxon>
        <taxon>Dalbergieae</taxon>
        <taxon>Pterocarpus clade</taxon>
        <taxon>Stylosanthes</taxon>
    </lineage>
</organism>
<dbReference type="EMBL" id="JASCZI010272186">
    <property type="protein sequence ID" value="MED6220877.1"/>
    <property type="molecule type" value="Genomic_DNA"/>
</dbReference>
<proteinExistence type="predicted"/>
<keyword evidence="3" id="KW-1185">Reference proteome</keyword>
<sequence length="218" mass="25086">MYTCVLAEIGVRFPFTEFKRVVLRQLNCAPTQIHPNSWGFIQVLMEYLGEEPSLELLFHLFQSKGVDRGVWVNFSSHQVRSLFSLFKASYKDFKSFYIKCLDIDELCERDAGLSDFLFETVKSGKILTTSKLLKWEKDRDVVVKYTDTKVEQGSEVNKPSGRRPISVKRMRSEEASGKKVIDLTEDRCYGKDISLEEVANFTKSQQAKGCMVLMVPRI</sequence>
<reference evidence="2 3" key="1">
    <citation type="journal article" date="2023" name="Plants (Basel)">
        <title>Bridging the Gap: Combining Genomics and Transcriptomics Approaches to Understand Stylosanthes scabra, an Orphan Legume from the Brazilian Caatinga.</title>
        <authorList>
            <person name="Ferreira-Neto J.R.C."/>
            <person name="da Silva M.D."/>
            <person name="Binneck E."/>
            <person name="de Melo N.F."/>
            <person name="da Silva R.H."/>
            <person name="de Melo A.L.T.M."/>
            <person name="Pandolfi V."/>
            <person name="Bustamante F.O."/>
            <person name="Brasileiro-Vidal A.C."/>
            <person name="Benko-Iseppon A.M."/>
        </authorList>
    </citation>
    <scope>NUCLEOTIDE SEQUENCE [LARGE SCALE GENOMIC DNA]</scope>
    <source>
        <tissue evidence="2">Leaves</tissue>
    </source>
</reference>